<comment type="caution">
    <text evidence="2">The sequence shown here is derived from an EMBL/GenBank/DDBJ whole genome shotgun (WGS) entry which is preliminary data.</text>
</comment>
<proteinExistence type="predicted"/>
<protein>
    <submittedName>
        <fullName evidence="2">Uncharacterized protein</fullName>
    </submittedName>
</protein>
<evidence type="ECO:0000313" key="3">
    <source>
        <dbReference type="Proteomes" id="UP000698242"/>
    </source>
</evidence>
<feature type="region of interest" description="Disordered" evidence="1">
    <location>
        <begin position="139"/>
        <end position="165"/>
    </location>
</feature>
<evidence type="ECO:0000256" key="1">
    <source>
        <dbReference type="SAM" id="MobiDB-lite"/>
    </source>
</evidence>
<dbReference type="EMBL" id="APKE01000002">
    <property type="protein sequence ID" value="KAF0677480.1"/>
    <property type="molecule type" value="Genomic_DNA"/>
</dbReference>
<name>A0A921NT08_9RHOB</name>
<feature type="region of interest" description="Disordered" evidence="1">
    <location>
        <begin position="1"/>
        <end position="102"/>
    </location>
</feature>
<organism evidence="2 3">
    <name type="scientific">Profundibacterium mesophilum KAUST100406-0324</name>
    <dbReference type="NCBI Taxonomy" id="1037889"/>
    <lineage>
        <taxon>Bacteria</taxon>
        <taxon>Pseudomonadati</taxon>
        <taxon>Pseudomonadota</taxon>
        <taxon>Alphaproteobacteria</taxon>
        <taxon>Rhodobacterales</taxon>
        <taxon>Roseobacteraceae</taxon>
        <taxon>Profundibacterium</taxon>
    </lineage>
</organism>
<reference evidence="2" key="1">
    <citation type="submission" date="2013-03" db="EMBL/GenBank/DDBJ databases">
        <title>Genome Sequence of the Profundibacterium mesophilum strain KAUST100406-0324T from Red Sea, a novel genus in the family Rhodobacteraceae.</title>
        <authorList>
            <person name="Essack M."/>
            <person name="Alam I."/>
            <person name="Lafi F."/>
            <person name="Alawi W."/>
            <person name="Kamanu F."/>
            <person name="Al-Suwailem A."/>
            <person name="Lee O.O."/>
            <person name="Xu Y."/>
            <person name="Bajic V."/>
            <person name="Qian P.-Y."/>
            <person name="Archer J."/>
        </authorList>
    </citation>
    <scope>NUCLEOTIDE SEQUENCE</scope>
    <source>
        <strain evidence="2">KAUST100406-0324</strain>
    </source>
</reference>
<sequence length="165" mass="16766">MSIITGTLSGVTSTFVQVSKTDTEKSLQDATKSSTDAAQSSTDAASESVSAASTSGGGLGASETGRVRADTSVSRSDATRGTLGEMRRPDTDQVSAERAAAQASVDKMKKELLVAQIAKAPEPGIELEMVAPVEASSKAAYAEGKSAPATRAASEPDGERIDARA</sequence>
<keyword evidence="3" id="KW-1185">Reference proteome</keyword>
<dbReference type="AlphaFoldDB" id="A0A921NT08"/>
<dbReference type="Proteomes" id="UP000698242">
    <property type="component" value="Unassembled WGS sequence"/>
</dbReference>
<feature type="compositionally biased region" description="Polar residues" evidence="1">
    <location>
        <begin position="1"/>
        <end position="20"/>
    </location>
</feature>
<gene>
    <name evidence="2" type="ORF">PMES_00173</name>
</gene>
<feature type="compositionally biased region" description="Low complexity" evidence="1">
    <location>
        <begin position="29"/>
        <end position="54"/>
    </location>
</feature>
<accession>A0A921NT08</accession>
<evidence type="ECO:0000313" key="2">
    <source>
        <dbReference type="EMBL" id="KAF0677480.1"/>
    </source>
</evidence>